<protein>
    <submittedName>
        <fullName evidence="3">Uncharacterized protein</fullName>
    </submittedName>
</protein>
<dbReference type="InterPro" id="IPR036322">
    <property type="entry name" value="WD40_repeat_dom_sf"/>
</dbReference>
<feature type="region of interest" description="Disordered" evidence="2">
    <location>
        <begin position="568"/>
        <end position="609"/>
    </location>
</feature>
<comment type="caution">
    <text evidence="3">The sequence shown here is derived from an EMBL/GenBank/DDBJ whole genome shotgun (WGS) entry which is preliminary data.</text>
</comment>
<dbReference type="Gene3D" id="2.130.10.10">
    <property type="entry name" value="YVTN repeat-like/Quinoprotein amine dehydrogenase"/>
    <property type="match status" value="1"/>
</dbReference>
<evidence type="ECO:0000313" key="3">
    <source>
        <dbReference type="EMBL" id="RNF16811.1"/>
    </source>
</evidence>
<feature type="compositionally biased region" description="Polar residues" evidence="2">
    <location>
        <begin position="23"/>
        <end position="32"/>
    </location>
</feature>
<feature type="region of interest" description="Disordered" evidence="2">
    <location>
        <begin position="1"/>
        <end position="32"/>
    </location>
</feature>
<dbReference type="Proteomes" id="UP000284403">
    <property type="component" value="Unassembled WGS sequence"/>
</dbReference>
<reference evidence="3 4" key="1">
    <citation type="journal article" date="2018" name="BMC Genomics">
        <title>Genomic comparison of Trypanosoma conorhini and Trypanosoma rangeli to Trypanosoma cruzi strains of high and low virulence.</title>
        <authorList>
            <person name="Bradwell K.R."/>
            <person name="Koparde V.N."/>
            <person name="Matveyev A.V."/>
            <person name="Serrano M.G."/>
            <person name="Alves J.M."/>
            <person name="Parikh H."/>
            <person name="Huang B."/>
            <person name="Lee V."/>
            <person name="Espinosa-Alvarez O."/>
            <person name="Ortiz P.A."/>
            <person name="Costa-Martins A.G."/>
            <person name="Teixeira M.M."/>
            <person name="Buck G.A."/>
        </authorList>
    </citation>
    <scope>NUCLEOTIDE SEQUENCE [LARGE SCALE GENOMIC DNA]</scope>
    <source>
        <strain evidence="3 4">025E</strain>
    </source>
</reference>
<proteinExistence type="predicted"/>
<evidence type="ECO:0000256" key="2">
    <source>
        <dbReference type="SAM" id="MobiDB-lite"/>
    </source>
</evidence>
<name>A0A3S5IT58_9TRYP</name>
<keyword evidence="4" id="KW-1185">Reference proteome</keyword>
<feature type="region of interest" description="Disordered" evidence="2">
    <location>
        <begin position="725"/>
        <end position="759"/>
    </location>
</feature>
<gene>
    <name evidence="3" type="ORF">Tco025E_05041</name>
</gene>
<feature type="compositionally biased region" description="Pro residues" evidence="2">
    <location>
        <begin position="584"/>
        <end position="603"/>
    </location>
</feature>
<feature type="coiled-coil region" evidence="1">
    <location>
        <begin position="610"/>
        <end position="637"/>
    </location>
</feature>
<dbReference type="InterPro" id="IPR015943">
    <property type="entry name" value="WD40/YVTN_repeat-like_dom_sf"/>
</dbReference>
<dbReference type="AlphaFoldDB" id="A0A3S5IT58"/>
<sequence>MPNSRAPLRRRSEASSYLVRSPSAATSVDNTNSCASGAYYSKRRPRLADAPALDVLSLGLREDGAAAAAASTPVTSAGVFVTPNPILATLSTSEWLMSSRAHSADPAPRSPSGKPPLLGVVVTAEVGGWLRVRDQRNGTIHYQRRLRSRSNPLCLCWSFAACCSFFVGQQCGLVTMLQLQYESMIEVADCVLHEAAIVAMARVFVPAREGADAEVAAERNSGTARELLLTLDANGVLAVWKTAGPHCLQKLQLPHPPFRSLTSDERLPGGVFVPGGVEGALSADDGGGRAGVFDVALLECPQEVGVAWRTRMTYGGARAAVISMALAPRHGSAATTLTLWGGTEGGALHMWDVDSGAPLRVVEEATPSCAPVHYLHCASCLDPRHVWVCTRGGSVTLWDTDRLRMLAELPVSYPRGPAVGGQPSTPLRPNCGACERDADADACFLPHLVPDASEAPAHFTLFMRPIEPVLTLRLWSAATDGAVRSWLCQTNLSEFSLREAAPASATDGVPSFIAGETVRAFIVGKARGLAEEAAALRRDVARRTREAAALQARNRVLADALKTATARIASHRAGDDVADAKPPVESPPPPPPPPPPRQLPPSPLGESPHVKSMRITLEELRRRLQDAFAENERLSADKMALRLRLAEQLPRLESAQEAPAAVLLPVAVAEEEPAAVKRLQEELAACQATCKKYMLHWRKEQTRREAAEEECEACKRRLRTLEGERRRAQTLLSRPPTDAAARAQGNARQPAQDEGVDGDSSLEKLAFCCGTLSGRRDAAIEEAARHDWGSTWSELIRREQRLAAAQEATEETWGEVQRARAGAEAEAAEVRRTRQRLTEREAKLLDHAERLCALEEELRRRERRMFQRRSRSR</sequence>
<accession>A0A3S5IT58</accession>
<evidence type="ECO:0000313" key="4">
    <source>
        <dbReference type="Proteomes" id="UP000284403"/>
    </source>
</evidence>
<organism evidence="3 4">
    <name type="scientific">Trypanosoma conorhini</name>
    <dbReference type="NCBI Taxonomy" id="83891"/>
    <lineage>
        <taxon>Eukaryota</taxon>
        <taxon>Discoba</taxon>
        <taxon>Euglenozoa</taxon>
        <taxon>Kinetoplastea</taxon>
        <taxon>Metakinetoplastina</taxon>
        <taxon>Trypanosomatida</taxon>
        <taxon>Trypanosomatidae</taxon>
        <taxon>Trypanosoma</taxon>
    </lineage>
</organism>
<keyword evidence="1" id="KW-0175">Coiled coil</keyword>
<dbReference type="OrthoDB" id="266533at2759"/>
<dbReference type="GeneID" id="40318652"/>
<dbReference type="RefSeq" id="XP_029227926.1">
    <property type="nucleotide sequence ID" value="XM_029371945.1"/>
</dbReference>
<dbReference type="EMBL" id="MKKU01000283">
    <property type="protein sequence ID" value="RNF16811.1"/>
    <property type="molecule type" value="Genomic_DNA"/>
</dbReference>
<dbReference type="SUPFAM" id="SSF50978">
    <property type="entry name" value="WD40 repeat-like"/>
    <property type="match status" value="1"/>
</dbReference>
<evidence type="ECO:0000256" key="1">
    <source>
        <dbReference type="SAM" id="Coils"/>
    </source>
</evidence>